<evidence type="ECO:0000256" key="2">
    <source>
        <dbReference type="SAM" id="MobiDB-lite"/>
    </source>
</evidence>
<organism evidence="4 5">
    <name type="scientific">Pseudonocardia dioxanivorans (strain ATCC 55486 / DSM 44775 / JCM 13855 / CB1190)</name>
    <dbReference type="NCBI Taxonomy" id="675635"/>
    <lineage>
        <taxon>Bacteria</taxon>
        <taxon>Bacillati</taxon>
        <taxon>Actinomycetota</taxon>
        <taxon>Actinomycetes</taxon>
        <taxon>Pseudonocardiales</taxon>
        <taxon>Pseudonocardiaceae</taxon>
        <taxon>Pseudonocardia</taxon>
    </lineage>
</organism>
<feature type="region of interest" description="Disordered" evidence="2">
    <location>
        <begin position="233"/>
        <end position="308"/>
    </location>
</feature>
<dbReference type="GO" id="GO:0005694">
    <property type="term" value="C:chromosome"/>
    <property type="evidence" value="ECO:0007669"/>
    <property type="project" value="TreeGrafter"/>
</dbReference>
<dbReference type="SUPFAM" id="SSF110849">
    <property type="entry name" value="ParB/Sulfiredoxin"/>
    <property type="match status" value="1"/>
</dbReference>
<dbReference type="AlphaFoldDB" id="F4CZE2"/>
<reference evidence="4 5" key="1">
    <citation type="journal article" date="2011" name="J. Bacteriol.">
        <title>Genome sequence of the 1,4-dioxane-degrading Pseudonocardia dioxanivorans strain CB1190.</title>
        <authorList>
            <person name="Sales C.M."/>
            <person name="Mahendra S."/>
            <person name="Grostern A."/>
            <person name="Parales R.E."/>
            <person name="Goodwin L.A."/>
            <person name="Woyke T."/>
            <person name="Nolan M."/>
            <person name="Lapidus A."/>
            <person name="Chertkov O."/>
            <person name="Ovchinnikova G."/>
            <person name="Sczyrba A."/>
            <person name="Alvarez-Cohen L."/>
        </authorList>
    </citation>
    <scope>NUCLEOTIDE SEQUENCE [LARGE SCALE GENOMIC DNA]</scope>
    <source>
        <strain evidence="5">ATCC 55486 / DSM 44775 / JCM 13855 / CB1190</strain>
    </source>
</reference>
<proteinExistence type="inferred from homology"/>
<dbReference type="KEGG" id="pdx:Psed_3493"/>
<feature type="compositionally biased region" description="Low complexity" evidence="2">
    <location>
        <begin position="233"/>
        <end position="244"/>
    </location>
</feature>
<keyword evidence="5" id="KW-1185">Reference proteome</keyword>
<dbReference type="eggNOG" id="COG1475">
    <property type="taxonomic scope" value="Bacteria"/>
</dbReference>
<dbReference type="InterPro" id="IPR036086">
    <property type="entry name" value="ParB/Sulfiredoxin_sf"/>
</dbReference>
<evidence type="ECO:0000259" key="3">
    <source>
        <dbReference type="SMART" id="SM00470"/>
    </source>
</evidence>
<dbReference type="EMBL" id="CP002593">
    <property type="protein sequence ID" value="AEA25673.1"/>
    <property type="molecule type" value="Genomic_DNA"/>
</dbReference>
<dbReference type="NCBIfam" id="TIGR00180">
    <property type="entry name" value="parB_part"/>
    <property type="match status" value="1"/>
</dbReference>
<protein>
    <submittedName>
        <fullName evidence="4">ParB domain protein nuclease</fullName>
    </submittedName>
</protein>
<evidence type="ECO:0000256" key="1">
    <source>
        <dbReference type="ARBA" id="ARBA00006295"/>
    </source>
</evidence>
<dbReference type="STRING" id="675635.Psed_3493"/>
<dbReference type="Pfam" id="PF02195">
    <property type="entry name" value="ParB_N"/>
    <property type="match status" value="1"/>
</dbReference>
<dbReference type="Proteomes" id="UP000007809">
    <property type="component" value="Chromosome"/>
</dbReference>
<dbReference type="SMART" id="SM00470">
    <property type="entry name" value="ParB"/>
    <property type="match status" value="1"/>
</dbReference>
<dbReference type="InterPro" id="IPR050336">
    <property type="entry name" value="Chromosome_partition/occlusion"/>
</dbReference>
<dbReference type="PANTHER" id="PTHR33375">
    <property type="entry name" value="CHROMOSOME-PARTITIONING PROTEIN PARB-RELATED"/>
    <property type="match status" value="1"/>
</dbReference>
<dbReference type="GO" id="GO:0003677">
    <property type="term" value="F:DNA binding"/>
    <property type="evidence" value="ECO:0007669"/>
    <property type="project" value="InterPro"/>
</dbReference>
<feature type="compositionally biased region" description="Basic and acidic residues" evidence="2">
    <location>
        <begin position="264"/>
        <end position="285"/>
    </location>
</feature>
<dbReference type="GO" id="GO:0007059">
    <property type="term" value="P:chromosome segregation"/>
    <property type="evidence" value="ECO:0007669"/>
    <property type="project" value="TreeGrafter"/>
</dbReference>
<accession>F4CZE2</accession>
<name>F4CZE2_PSEUX</name>
<feature type="compositionally biased region" description="Pro residues" evidence="2">
    <location>
        <begin position="245"/>
        <end position="261"/>
    </location>
</feature>
<feature type="region of interest" description="Disordered" evidence="2">
    <location>
        <begin position="165"/>
        <end position="201"/>
    </location>
</feature>
<sequence length="308" mass="33497">MNTDRSTVARTITARNARTVPPVSGPRDFPRQAAMVACARLARHPRTIRTTPTDLDELAASIRAEGVLQPLLVHSLLERRAGVADLEVIDGHRRLAAAEIAGLRRVPVIVRPHLTDDDALFAILGSALKADVDDQDKARAVATLNEEFDYTWSEIAARLQQPLATIQGWRHPRPRSRPGGAANRGSARPGSDGTRAPRIKPSVVHEMCARCDRHELTADQVIEALRAMLGDWHPAPATTAHPAHTTPPHPPQPTRPAPRPAPRGSHEGHHSHDKDDQREHYDDAGGRTATTTSERGARSMGGSVVRPT</sequence>
<evidence type="ECO:0000313" key="5">
    <source>
        <dbReference type="Proteomes" id="UP000007809"/>
    </source>
</evidence>
<feature type="domain" description="ParB-like N-terminal" evidence="3">
    <location>
        <begin position="34"/>
        <end position="127"/>
    </location>
</feature>
<dbReference type="HOGENOM" id="CLU_902749_0_0_11"/>
<dbReference type="InterPro" id="IPR003115">
    <property type="entry name" value="ParB_N"/>
</dbReference>
<comment type="similarity">
    <text evidence="1">Belongs to the ParB family.</text>
</comment>
<dbReference type="Gene3D" id="3.90.1530.30">
    <property type="match status" value="1"/>
</dbReference>
<dbReference type="InterPro" id="IPR004437">
    <property type="entry name" value="ParB/RepB/Spo0J"/>
</dbReference>
<dbReference type="PANTHER" id="PTHR33375:SF1">
    <property type="entry name" value="CHROMOSOME-PARTITIONING PROTEIN PARB-RELATED"/>
    <property type="match status" value="1"/>
</dbReference>
<gene>
    <name evidence="4" type="ordered locus">Psed_3493</name>
</gene>
<evidence type="ECO:0000313" key="4">
    <source>
        <dbReference type="EMBL" id="AEA25673.1"/>
    </source>
</evidence>